<dbReference type="RefSeq" id="WP_188919084.1">
    <property type="nucleotide sequence ID" value="NZ_BMPZ01000002.1"/>
</dbReference>
<organism evidence="1 2">
    <name type="scientific">Shewanella gelidii</name>
    <dbReference type="NCBI Taxonomy" id="1642821"/>
    <lineage>
        <taxon>Bacteria</taxon>
        <taxon>Pseudomonadati</taxon>
        <taxon>Pseudomonadota</taxon>
        <taxon>Gammaproteobacteria</taxon>
        <taxon>Alteromonadales</taxon>
        <taxon>Shewanellaceae</taxon>
        <taxon>Shewanella</taxon>
    </lineage>
</organism>
<dbReference type="Proteomes" id="UP000613743">
    <property type="component" value="Unassembled WGS sequence"/>
</dbReference>
<accession>A0A917NA95</accession>
<gene>
    <name evidence="1" type="ORF">GCM10009332_13350</name>
</gene>
<reference evidence="1" key="1">
    <citation type="journal article" date="2014" name="Int. J. Syst. Evol. Microbiol.">
        <title>Complete genome sequence of Corynebacterium casei LMG S-19264T (=DSM 44701T), isolated from a smear-ripened cheese.</title>
        <authorList>
            <consortium name="US DOE Joint Genome Institute (JGI-PGF)"/>
            <person name="Walter F."/>
            <person name="Albersmeier A."/>
            <person name="Kalinowski J."/>
            <person name="Ruckert C."/>
        </authorList>
    </citation>
    <scope>NUCLEOTIDE SEQUENCE</scope>
    <source>
        <strain evidence="1">JCM 30804</strain>
    </source>
</reference>
<evidence type="ECO:0000313" key="2">
    <source>
        <dbReference type="Proteomes" id="UP000613743"/>
    </source>
</evidence>
<keyword evidence="2" id="KW-1185">Reference proteome</keyword>
<sequence length="248" mass="28517">MKWNLHQVSAIILALTVLALVPTIVDTGLASAYHFKSRFYIDKWVSEKTINKEQFEDAHFAATNANRLDTRNPHYQLTLVKILEWGAYSQIMPMDIQTANELYQTAIESRRFWPNAYADYAYNLAFYQEDIERAWPYLMQGLRYGGNSPEVLRQAMAVGFFSWNRLTFQQKAKILMITEKAFLSVSSLRTSLFQLAGQYQLKSVVCTFLLQRSVNFSANEREQLALSMCKQDPNQNATRLAQAQGSIV</sequence>
<dbReference type="EMBL" id="BMPZ01000002">
    <property type="protein sequence ID" value="GGI77312.1"/>
    <property type="molecule type" value="Genomic_DNA"/>
</dbReference>
<evidence type="ECO:0000313" key="1">
    <source>
        <dbReference type="EMBL" id="GGI77312.1"/>
    </source>
</evidence>
<comment type="caution">
    <text evidence="1">The sequence shown here is derived from an EMBL/GenBank/DDBJ whole genome shotgun (WGS) entry which is preliminary data.</text>
</comment>
<name>A0A917NA95_9GAMM</name>
<reference evidence="1" key="2">
    <citation type="submission" date="2020-09" db="EMBL/GenBank/DDBJ databases">
        <authorList>
            <person name="Sun Q."/>
            <person name="Ohkuma M."/>
        </authorList>
    </citation>
    <scope>NUCLEOTIDE SEQUENCE</scope>
    <source>
        <strain evidence="1">JCM 30804</strain>
    </source>
</reference>
<proteinExistence type="predicted"/>
<protein>
    <submittedName>
        <fullName evidence="1">Uncharacterized protein</fullName>
    </submittedName>
</protein>
<dbReference type="AlphaFoldDB" id="A0A917NA95"/>